<dbReference type="EMBL" id="JAPDHF010000013">
    <property type="protein sequence ID" value="KAJ4009619.1"/>
    <property type="molecule type" value="Genomic_DNA"/>
</dbReference>
<keyword evidence="2" id="KW-1185">Reference proteome</keyword>
<protein>
    <submittedName>
        <fullName evidence="1">Uncharacterized protein</fullName>
    </submittedName>
</protein>
<reference evidence="1" key="1">
    <citation type="submission" date="2022-10" db="EMBL/GenBank/DDBJ databases">
        <title>Fusarium specimens isolated from Avocado Roots.</title>
        <authorList>
            <person name="Stajich J."/>
            <person name="Roper C."/>
            <person name="Heimlech-Rivalta G."/>
        </authorList>
    </citation>
    <scope>NUCLEOTIDE SEQUENCE</scope>
    <source>
        <strain evidence="1">CF00143</strain>
    </source>
</reference>
<dbReference type="AlphaFoldDB" id="A0A9W8PKB4"/>
<dbReference type="OrthoDB" id="5392447at2759"/>
<accession>A0A9W8PKB4</accession>
<name>A0A9W8PKB4_9HYPO</name>
<organism evidence="1 2">
    <name type="scientific">Fusarium irregulare</name>
    <dbReference type="NCBI Taxonomy" id="2494466"/>
    <lineage>
        <taxon>Eukaryota</taxon>
        <taxon>Fungi</taxon>
        <taxon>Dikarya</taxon>
        <taxon>Ascomycota</taxon>
        <taxon>Pezizomycotina</taxon>
        <taxon>Sordariomycetes</taxon>
        <taxon>Hypocreomycetidae</taxon>
        <taxon>Hypocreales</taxon>
        <taxon>Nectriaceae</taxon>
        <taxon>Fusarium</taxon>
        <taxon>Fusarium incarnatum-equiseti species complex</taxon>
    </lineage>
</organism>
<proteinExistence type="predicted"/>
<comment type="caution">
    <text evidence="1">The sequence shown here is derived from an EMBL/GenBank/DDBJ whole genome shotgun (WGS) entry which is preliminary data.</text>
</comment>
<dbReference type="Proteomes" id="UP001152130">
    <property type="component" value="Unassembled WGS sequence"/>
</dbReference>
<sequence>MALPESDKFVMSPRDEWIMSRVAPTTRDLGPILSCHLDEAIVLSAYLNGEITPEAAAQEITKPSVVHSRCYQLMNLFVYALRKLDQDTDMILGLLLAIQNLPSTESLYWWKLPGFGKLWQVHYNVSSNRNSKDPAFFKTTGILEAKMYLLDLYPVDESWVHRVLNLICLEKPNLEEVIYEIHAWLDIAGTKISERMQPAQIKSFERCVRGRRDKTYEIQVTLYEHWEHWKKRFLQVSYDEEYLSAGSREMSRNCYEIMKGLVVSPPNPPEDI</sequence>
<evidence type="ECO:0000313" key="2">
    <source>
        <dbReference type="Proteomes" id="UP001152130"/>
    </source>
</evidence>
<evidence type="ECO:0000313" key="1">
    <source>
        <dbReference type="EMBL" id="KAJ4009619.1"/>
    </source>
</evidence>
<gene>
    <name evidence="1" type="ORF">NW766_008739</name>
</gene>